<reference evidence="3" key="1">
    <citation type="submission" date="2018-08" db="EMBL/GenBank/DDBJ databases">
        <authorList>
            <person name="Grouzdev D.S."/>
            <person name="Krutkina M.S."/>
        </authorList>
    </citation>
    <scope>NUCLEOTIDE SEQUENCE [LARGE SCALE GENOMIC DNA]</scope>
    <source>
        <strain evidence="3">4-11</strain>
    </source>
</reference>
<dbReference type="GO" id="GO:0004803">
    <property type="term" value="F:transposase activity"/>
    <property type="evidence" value="ECO:0007669"/>
    <property type="project" value="InterPro"/>
</dbReference>
<dbReference type="Gene3D" id="3.30.70.1290">
    <property type="entry name" value="Transposase IS200-like"/>
    <property type="match status" value="1"/>
</dbReference>
<keyword evidence="3" id="KW-1185">Reference proteome</keyword>
<name>A0A372ME70_9SPIR</name>
<dbReference type="SMART" id="SM01321">
    <property type="entry name" value="Y1_Tnp"/>
    <property type="match status" value="1"/>
</dbReference>
<protein>
    <submittedName>
        <fullName evidence="2">IS200/IS605 family transposase</fullName>
    </submittedName>
</protein>
<dbReference type="InterPro" id="IPR036515">
    <property type="entry name" value="Transposase_17_sf"/>
</dbReference>
<dbReference type="EMBL" id="QUWK01000013">
    <property type="protein sequence ID" value="RFU94089.1"/>
    <property type="molecule type" value="Genomic_DNA"/>
</dbReference>
<dbReference type="AlphaFoldDB" id="A0A372ME70"/>
<dbReference type="SUPFAM" id="SSF143422">
    <property type="entry name" value="Transposase IS200-like"/>
    <property type="match status" value="1"/>
</dbReference>
<dbReference type="GO" id="GO:0003677">
    <property type="term" value="F:DNA binding"/>
    <property type="evidence" value="ECO:0007669"/>
    <property type="project" value="InterPro"/>
</dbReference>
<evidence type="ECO:0000313" key="3">
    <source>
        <dbReference type="Proteomes" id="UP000264002"/>
    </source>
</evidence>
<accession>A0A372ME70</accession>
<dbReference type="RefSeq" id="WP_117331197.1">
    <property type="nucleotide sequence ID" value="NZ_QUWK01000013.1"/>
</dbReference>
<gene>
    <name evidence="2" type="primary">tnpA</name>
    <name evidence="2" type="ORF">DYP60_11720</name>
</gene>
<feature type="domain" description="Transposase IS200-like" evidence="1">
    <location>
        <begin position="13"/>
        <end position="134"/>
    </location>
</feature>
<dbReference type="Pfam" id="PF01797">
    <property type="entry name" value="Y1_Tnp"/>
    <property type="match status" value="1"/>
</dbReference>
<evidence type="ECO:0000313" key="2">
    <source>
        <dbReference type="EMBL" id="RFU94089.1"/>
    </source>
</evidence>
<evidence type="ECO:0000259" key="1">
    <source>
        <dbReference type="SMART" id="SM01321"/>
    </source>
</evidence>
<reference evidence="2 3" key="2">
    <citation type="submission" date="2018-09" db="EMBL/GenBank/DDBJ databases">
        <title>Genome of Sphaerochaeta halotolerans strain 4-11.</title>
        <authorList>
            <person name="Nazina T.N."/>
            <person name="Sokolova D.S."/>
        </authorList>
    </citation>
    <scope>NUCLEOTIDE SEQUENCE [LARGE SCALE GENOMIC DNA]</scope>
    <source>
        <strain evidence="2 3">4-11</strain>
    </source>
</reference>
<dbReference type="GO" id="GO:0006313">
    <property type="term" value="P:DNA transposition"/>
    <property type="evidence" value="ECO:0007669"/>
    <property type="project" value="InterPro"/>
</dbReference>
<dbReference type="PANTHER" id="PTHR33360">
    <property type="entry name" value="TRANSPOSASE FOR INSERTION SEQUENCE ELEMENT IS200"/>
    <property type="match status" value="1"/>
</dbReference>
<comment type="caution">
    <text evidence="2">The sequence shown here is derived from an EMBL/GenBank/DDBJ whole genome shotgun (WGS) entry which is preliminary data.</text>
</comment>
<dbReference type="NCBIfam" id="NF033573">
    <property type="entry name" value="transpos_IS200"/>
    <property type="match status" value="1"/>
</dbReference>
<dbReference type="PANTHER" id="PTHR33360:SF2">
    <property type="entry name" value="TRANSPOSASE FOR INSERTION SEQUENCE ELEMENT IS200"/>
    <property type="match status" value="1"/>
</dbReference>
<dbReference type="InterPro" id="IPR002686">
    <property type="entry name" value="Transposase_17"/>
</dbReference>
<sequence>MGDSTYIHLSHNVSNLVYHIVTPTKYRRLAITDLVEESLRQICEGIELRWDWIRFLEVGADGDHVHFLVQSTPEHSPTEIVRTIKSVTAKRIFAEHPEVKRMLWGGEFWGDGYFVSSVGKFTSEEVIAEYVKRQGNPAEYRQLVLNLSTRE</sequence>
<proteinExistence type="predicted"/>
<organism evidence="2 3">
    <name type="scientific">Sphaerochaeta halotolerans</name>
    <dbReference type="NCBI Taxonomy" id="2293840"/>
    <lineage>
        <taxon>Bacteria</taxon>
        <taxon>Pseudomonadati</taxon>
        <taxon>Spirochaetota</taxon>
        <taxon>Spirochaetia</taxon>
        <taxon>Spirochaetales</taxon>
        <taxon>Sphaerochaetaceae</taxon>
        <taxon>Sphaerochaeta</taxon>
    </lineage>
</organism>
<dbReference type="Proteomes" id="UP000264002">
    <property type="component" value="Unassembled WGS sequence"/>
</dbReference>